<dbReference type="STRING" id="137838.GCA_001458595_03716"/>
<reference evidence="2 3" key="1">
    <citation type="submission" date="2017-10" db="EMBL/GenBank/DDBJ databases">
        <title>Effective Description of Clostridium neonatale sp. nov. linked to necrotizing enterocolitis in neonates and a clarification of species assignable to the genus Clostridium (Prazmowski 1880) emend. Lawson and Rainey 2016.</title>
        <authorList>
            <person name="Bernard K."/>
            <person name="Burdz T."/>
            <person name="Wiebe D."/>
            <person name="Balcewich B."/>
            <person name="Alfa M."/>
            <person name="Bernier A.-M."/>
        </authorList>
    </citation>
    <scope>NUCLEOTIDE SEQUENCE [LARGE SCALE GENOMIC DNA]</scope>
    <source>
        <strain evidence="2 3">LCDC99A005</strain>
    </source>
</reference>
<gene>
    <name evidence="2" type="ORF">CQ394_11135</name>
</gene>
<feature type="domain" description="Glycosyl transferase family 1" evidence="1">
    <location>
        <begin position="251"/>
        <end position="370"/>
    </location>
</feature>
<accession>A0A2A7MKL0</accession>
<dbReference type="EMBL" id="PDCJ01000001">
    <property type="protein sequence ID" value="PEG32216.1"/>
    <property type="molecule type" value="Genomic_DNA"/>
</dbReference>
<dbReference type="OrthoDB" id="6713581at2"/>
<dbReference type="PANTHER" id="PTHR12526">
    <property type="entry name" value="GLYCOSYLTRANSFERASE"/>
    <property type="match status" value="1"/>
</dbReference>
<dbReference type="Gene3D" id="3.40.50.2000">
    <property type="entry name" value="Glycogen Phosphorylase B"/>
    <property type="match status" value="2"/>
</dbReference>
<dbReference type="RefSeq" id="WP_058296362.1">
    <property type="nucleotide sequence ID" value="NZ_CAMRXG010000021.1"/>
</dbReference>
<proteinExistence type="predicted"/>
<dbReference type="GO" id="GO:0016757">
    <property type="term" value="F:glycosyltransferase activity"/>
    <property type="evidence" value="ECO:0007669"/>
    <property type="project" value="InterPro"/>
</dbReference>
<evidence type="ECO:0000259" key="1">
    <source>
        <dbReference type="Pfam" id="PF00534"/>
    </source>
</evidence>
<organism evidence="2 3">
    <name type="scientific">Clostridium neonatale</name>
    <dbReference type="NCBI Taxonomy" id="137838"/>
    <lineage>
        <taxon>Bacteria</taxon>
        <taxon>Bacillati</taxon>
        <taxon>Bacillota</taxon>
        <taxon>Clostridia</taxon>
        <taxon>Eubacteriales</taxon>
        <taxon>Clostridiaceae</taxon>
        <taxon>Clostridium</taxon>
    </lineage>
</organism>
<name>A0A2A7MKL0_9CLOT</name>
<dbReference type="AlphaFoldDB" id="A0A2A7MKL0"/>
<dbReference type="SUPFAM" id="SSF53756">
    <property type="entry name" value="UDP-Glycosyltransferase/glycogen phosphorylase"/>
    <property type="match status" value="1"/>
</dbReference>
<keyword evidence="3" id="KW-1185">Reference proteome</keyword>
<dbReference type="Pfam" id="PF00534">
    <property type="entry name" value="Glycos_transf_1"/>
    <property type="match status" value="1"/>
</dbReference>
<sequence length="424" mass="50504">MNILVYGTGDFYKKNKMLLVPECYNICAFVSENRQNFMDSFEEKPLINFEQIEKYKFDKIIIAVEKWIEIEQKLLSIGVTLDKIIIPVITSENCNHDVLKAKIELLKQPNEKPKLAIISYLTDKFVRRYEEYLKIKYETIFFTLNLQESRYYISEILKYSDICFFEWAGSPLVFASYLKSAINKPIITRIHRYEVYTNTLKGINWSVVDDVIFIADHIKTKFEKTISINKDKLRLIHNGFEIEKFTFKYHSKGYNISYVGELSYRKNIQLLMLLMKKLKNINNDYKLYLTGKFENDEYRDYIYHIIHELNINENVIFEGYVPDINEWLNDKDYIICSSTSEGHISSIQEAMLKGIKPIIYNYEGASEIYPKHYLWDELEDAVNLITEERYETMEYRKLIENNFNVVTQTDKICRLIDEAYNSYK</sequence>
<dbReference type="InterPro" id="IPR001296">
    <property type="entry name" value="Glyco_trans_1"/>
</dbReference>
<evidence type="ECO:0000313" key="2">
    <source>
        <dbReference type="EMBL" id="PEG32216.1"/>
    </source>
</evidence>
<evidence type="ECO:0000313" key="3">
    <source>
        <dbReference type="Proteomes" id="UP000220840"/>
    </source>
</evidence>
<comment type="caution">
    <text evidence="2">The sequence shown here is derived from an EMBL/GenBank/DDBJ whole genome shotgun (WGS) entry which is preliminary data.</text>
</comment>
<dbReference type="Proteomes" id="UP000220840">
    <property type="component" value="Unassembled WGS sequence"/>
</dbReference>
<dbReference type="Gene3D" id="3.40.50.720">
    <property type="entry name" value="NAD(P)-binding Rossmann-like Domain"/>
    <property type="match status" value="1"/>
</dbReference>
<protein>
    <recommendedName>
        <fullName evidence="1">Glycosyl transferase family 1 domain-containing protein</fullName>
    </recommendedName>
</protein>